<keyword evidence="17" id="KW-1185">Reference proteome</keyword>
<feature type="region of interest" description="Disordered" evidence="14">
    <location>
        <begin position="94"/>
        <end position="114"/>
    </location>
</feature>
<evidence type="ECO:0000313" key="16">
    <source>
        <dbReference type="EMBL" id="VDM62102.1"/>
    </source>
</evidence>
<evidence type="ECO:0000256" key="7">
    <source>
        <dbReference type="ARBA" id="ARBA00022741"/>
    </source>
</evidence>
<evidence type="ECO:0000256" key="4">
    <source>
        <dbReference type="ARBA" id="ARBA00022490"/>
    </source>
</evidence>
<keyword evidence="9 13" id="KW-0175">Coiled coil</keyword>
<dbReference type="OrthoDB" id="9989112at2759"/>
<dbReference type="STRING" id="334426.A0A158PKT8"/>
<evidence type="ECO:0000259" key="15">
    <source>
        <dbReference type="PROSITE" id="PS50222"/>
    </source>
</evidence>
<reference evidence="18" key="1">
    <citation type="submission" date="2016-04" db="UniProtKB">
        <authorList>
            <consortium name="WormBaseParasite"/>
        </authorList>
    </citation>
    <scope>IDENTIFICATION</scope>
</reference>
<evidence type="ECO:0000256" key="5">
    <source>
        <dbReference type="ARBA" id="ARBA00022723"/>
    </source>
</evidence>
<evidence type="ECO:0000256" key="2">
    <source>
        <dbReference type="ARBA" id="ARBA00006270"/>
    </source>
</evidence>
<organism evidence="18">
    <name type="scientific">Angiostrongylus costaricensis</name>
    <name type="common">Nematode worm</name>
    <dbReference type="NCBI Taxonomy" id="334426"/>
    <lineage>
        <taxon>Eukaryota</taxon>
        <taxon>Metazoa</taxon>
        <taxon>Ecdysozoa</taxon>
        <taxon>Nematoda</taxon>
        <taxon>Chromadorea</taxon>
        <taxon>Rhabditida</taxon>
        <taxon>Rhabditina</taxon>
        <taxon>Rhabditomorpha</taxon>
        <taxon>Strongyloidea</taxon>
        <taxon>Metastrongylidae</taxon>
        <taxon>Angiostrongylus</taxon>
    </lineage>
</organism>
<keyword evidence="10" id="KW-0342">GTP-binding</keyword>
<proteinExistence type="inferred from homology"/>
<dbReference type="CDD" id="cd00051">
    <property type="entry name" value="EFh"/>
    <property type="match status" value="1"/>
</dbReference>
<dbReference type="PANTHER" id="PTHR47977">
    <property type="entry name" value="RAS-RELATED PROTEIN RAB"/>
    <property type="match status" value="1"/>
</dbReference>
<feature type="compositionally biased region" description="Polar residues" evidence="14">
    <location>
        <begin position="94"/>
        <end position="107"/>
    </location>
</feature>
<dbReference type="GO" id="GO:0048471">
    <property type="term" value="C:perinuclear region of cytoplasm"/>
    <property type="evidence" value="ECO:0007669"/>
    <property type="project" value="UniProtKB-SubCell"/>
</dbReference>
<sequence length="587" mass="66667">MANEVERLFNLCDAEGKGYLTEQDLQHACPQLDQKDIEFIFAQLDTDGSGKIEKEEFCNGFKKTVLEGENRGYGGMQRRASVIEYSGLNSVEQNGSQKLKDTVSPSQGADEVFDSDADSSFIRPNRLRNLEDDVYNSESDTNMSIDFSLPCQEEVVLLYQQLQSAGVPQLLRKYERIVGSFYKEIKEQKDENQRLQHVYETEKDMYNRRMEEVENELDQQVMLAERKAREEERARLTKEKEEMQARMADEMRTMQGNIERLQKMESVLEKEGQKLSHQKELQERLKEVCSENTELRRGLAENHLELAMIKSELAHVRADYEHKQNELLRHRDEVSMVSQESETMHRQIQLLFEANKKLHETNESLRDALDSRASVIKQFNLGLHAATGPAERTFRVVMCGEAAVGKSSLVMRLISGKHCANLPSTLGVDFHVKTVNVDGRNVALQLWDTAGQERFRSLCKSYFRRADGAILVYNVSSEHSFIKVRDWIDTIKDSVERKIPIILVGNKCDLRHNLGEVVSSHDGAALAAKMGVLFMETSALDGSNVDGSILALTREMMAVEDVDVRAAGVILLPREKPATGCFSKCKG</sequence>
<dbReference type="SMART" id="SM00054">
    <property type="entry name" value="EFh"/>
    <property type="match status" value="2"/>
</dbReference>
<dbReference type="CDD" id="cd00154">
    <property type="entry name" value="Rab"/>
    <property type="match status" value="1"/>
</dbReference>
<evidence type="ECO:0000313" key="17">
    <source>
        <dbReference type="Proteomes" id="UP000267027"/>
    </source>
</evidence>
<dbReference type="PROSITE" id="PS50222">
    <property type="entry name" value="EF_HAND_2"/>
    <property type="match status" value="1"/>
</dbReference>
<dbReference type="EMBL" id="UYYA01004489">
    <property type="protein sequence ID" value="VDM62102.1"/>
    <property type="molecule type" value="Genomic_DNA"/>
</dbReference>
<evidence type="ECO:0000256" key="3">
    <source>
        <dbReference type="ARBA" id="ARBA00011738"/>
    </source>
</evidence>
<dbReference type="SMART" id="SM00175">
    <property type="entry name" value="RAB"/>
    <property type="match status" value="1"/>
</dbReference>
<dbReference type="WBParaSite" id="ACOC_0001051601-mRNA-1">
    <property type="protein sequence ID" value="ACOC_0001051601-mRNA-1"/>
    <property type="gene ID" value="ACOC_0001051601"/>
</dbReference>
<evidence type="ECO:0000256" key="14">
    <source>
        <dbReference type="SAM" id="MobiDB-lite"/>
    </source>
</evidence>
<dbReference type="PRINTS" id="PR00449">
    <property type="entry name" value="RASTRNSFRMNG"/>
</dbReference>
<dbReference type="SUPFAM" id="SSF47473">
    <property type="entry name" value="EF-hand"/>
    <property type="match status" value="1"/>
</dbReference>
<dbReference type="InterPro" id="IPR018247">
    <property type="entry name" value="EF_Hand_1_Ca_BS"/>
</dbReference>
<dbReference type="InterPro" id="IPR005225">
    <property type="entry name" value="Small_GTP-bd"/>
</dbReference>
<dbReference type="Gene3D" id="1.10.238.10">
    <property type="entry name" value="EF-hand"/>
    <property type="match status" value="1"/>
</dbReference>
<comment type="function">
    <text evidence="11">Binds GTP and GDP. Plays a role in uterine seam cell development.</text>
</comment>
<feature type="domain" description="EF-hand" evidence="15">
    <location>
        <begin position="32"/>
        <end position="67"/>
    </location>
</feature>
<dbReference type="SMART" id="SM00174">
    <property type="entry name" value="RHO"/>
    <property type="match status" value="1"/>
</dbReference>
<gene>
    <name evidence="16" type="ORF">ACOC_LOCUS10517</name>
</gene>
<dbReference type="Pfam" id="PF00071">
    <property type="entry name" value="Ras"/>
    <property type="match status" value="1"/>
</dbReference>
<dbReference type="SMART" id="SM00173">
    <property type="entry name" value="RAS"/>
    <property type="match status" value="1"/>
</dbReference>
<dbReference type="InterPro" id="IPR050227">
    <property type="entry name" value="Rab"/>
</dbReference>
<keyword evidence="6" id="KW-0677">Repeat</keyword>
<keyword evidence="7" id="KW-0547">Nucleotide-binding</keyword>
<dbReference type="Gene3D" id="3.40.50.300">
    <property type="entry name" value="P-loop containing nucleotide triphosphate hydrolases"/>
    <property type="match status" value="1"/>
</dbReference>
<feature type="coiled-coil region" evidence="13">
    <location>
        <begin position="185"/>
        <end position="271"/>
    </location>
</feature>
<keyword evidence="8" id="KW-0106">Calcium</keyword>
<keyword evidence="4" id="KW-0963">Cytoplasm</keyword>
<dbReference type="InterPro" id="IPR011992">
    <property type="entry name" value="EF-hand-dom_pair"/>
</dbReference>
<evidence type="ECO:0000256" key="10">
    <source>
        <dbReference type="ARBA" id="ARBA00023134"/>
    </source>
</evidence>
<evidence type="ECO:0000256" key="13">
    <source>
        <dbReference type="SAM" id="Coils"/>
    </source>
</evidence>
<dbReference type="InterPro" id="IPR027417">
    <property type="entry name" value="P-loop_NTPase"/>
</dbReference>
<dbReference type="Proteomes" id="UP000267027">
    <property type="component" value="Unassembled WGS sequence"/>
</dbReference>
<dbReference type="SUPFAM" id="SSF52540">
    <property type="entry name" value="P-loop containing nucleoside triphosphate hydrolases"/>
    <property type="match status" value="1"/>
</dbReference>
<evidence type="ECO:0000256" key="1">
    <source>
        <dbReference type="ARBA" id="ARBA00004556"/>
    </source>
</evidence>
<dbReference type="SMART" id="SM00177">
    <property type="entry name" value="ARF"/>
    <property type="match status" value="1"/>
</dbReference>
<dbReference type="NCBIfam" id="TIGR00231">
    <property type="entry name" value="small_GTP"/>
    <property type="match status" value="1"/>
</dbReference>
<evidence type="ECO:0000313" key="18">
    <source>
        <dbReference type="WBParaSite" id="ACOC_0001051601-mRNA-1"/>
    </source>
</evidence>
<dbReference type="InterPro" id="IPR001806">
    <property type="entry name" value="Small_GTPase"/>
</dbReference>
<dbReference type="PROSITE" id="PS51420">
    <property type="entry name" value="RHO"/>
    <property type="match status" value="1"/>
</dbReference>
<reference evidence="16 17" key="2">
    <citation type="submission" date="2018-11" db="EMBL/GenBank/DDBJ databases">
        <authorList>
            <consortium name="Pathogen Informatics"/>
        </authorList>
    </citation>
    <scope>NUCLEOTIDE SEQUENCE [LARGE SCALE GENOMIC DNA]</scope>
    <source>
        <strain evidence="16 17">Costa Rica</strain>
    </source>
</reference>
<dbReference type="FunFam" id="1.10.238.10:FF:000551">
    <property type="entry name" value="Mutated in colorectal cancer isoform 1"/>
    <property type="match status" value="1"/>
</dbReference>
<dbReference type="GO" id="GO:0003924">
    <property type="term" value="F:GTPase activity"/>
    <property type="evidence" value="ECO:0007669"/>
    <property type="project" value="InterPro"/>
</dbReference>
<dbReference type="GO" id="GO:0005525">
    <property type="term" value="F:GTP binding"/>
    <property type="evidence" value="ECO:0007669"/>
    <property type="project" value="UniProtKB-KW"/>
</dbReference>
<dbReference type="PROSITE" id="PS00018">
    <property type="entry name" value="EF_HAND_1"/>
    <property type="match status" value="1"/>
</dbReference>
<accession>A0A158PKT8</accession>
<dbReference type="Pfam" id="PF13499">
    <property type="entry name" value="EF-hand_7"/>
    <property type="match status" value="1"/>
</dbReference>
<evidence type="ECO:0000256" key="6">
    <source>
        <dbReference type="ARBA" id="ARBA00022737"/>
    </source>
</evidence>
<comment type="subunit">
    <text evidence="3">Homodimer.</text>
</comment>
<name>A0A158PKT8_ANGCS</name>
<dbReference type="FunFam" id="3.40.50.300:FF:001348">
    <property type="entry name" value="Ras and EF-hand domain-containing protein"/>
    <property type="match status" value="1"/>
</dbReference>
<dbReference type="SMART" id="SM00176">
    <property type="entry name" value="RAN"/>
    <property type="match status" value="1"/>
</dbReference>
<dbReference type="PROSITE" id="PS51421">
    <property type="entry name" value="RAS"/>
    <property type="match status" value="1"/>
</dbReference>
<dbReference type="OMA" id="FIGHSPQ"/>
<comment type="similarity">
    <text evidence="2">Belongs to the small GTPase superfamily. Rab family.</text>
</comment>
<dbReference type="InterPro" id="IPR002048">
    <property type="entry name" value="EF_hand_dom"/>
</dbReference>
<evidence type="ECO:0000256" key="8">
    <source>
        <dbReference type="ARBA" id="ARBA00022837"/>
    </source>
</evidence>
<evidence type="ECO:0000256" key="9">
    <source>
        <dbReference type="ARBA" id="ARBA00023054"/>
    </source>
</evidence>
<comment type="subcellular location">
    <subcellularLocation>
        <location evidence="1">Cytoplasm</location>
        <location evidence="1">Perinuclear region</location>
    </subcellularLocation>
</comment>
<protein>
    <recommendedName>
        <fullName evidence="12">Ras and EF-hand domain-containing protein homolog</fullName>
    </recommendedName>
</protein>
<dbReference type="PROSITE" id="PS51419">
    <property type="entry name" value="RAB"/>
    <property type="match status" value="1"/>
</dbReference>
<evidence type="ECO:0000256" key="12">
    <source>
        <dbReference type="ARBA" id="ARBA00074490"/>
    </source>
</evidence>
<dbReference type="GO" id="GO:0005509">
    <property type="term" value="F:calcium ion binding"/>
    <property type="evidence" value="ECO:0007669"/>
    <property type="project" value="InterPro"/>
</dbReference>
<keyword evidence="5" id="KW-0479">Metal-binding</keyword>
<evidence type="ECO:0000256" key="11">
    <source>
        <dbReference type="ARBA" id="ARBA00053153"/>
    </source>
</evidence>
<dbReference type="AlphaFoldDB" id="A0A158PKT8"/>